<accession>A0ABP8RT27</accession>
<gene>
    <name evidence="1" type="ORF">GCM10023175_27620</name>
</gene>
<comment type="caution">
    <text evidence="1">The sequence shown here is derived from an EMBL/GenBank/DDBJ whole genome shotgun (WGS) entry which is preliminary data.</text>
</comment>
<protein>
    <recommendedName>
        <fullName evidence="3">Cytochrome P450</fullName>
    </recommendedName>
</protein>
<sequence length="75" mass="8239">MTSSILTLVAVVALVAWILAWTPVRTRRGGLHPVRVGNAVPFHRIPPEDADHARLLADLRALPDSPADVETRLRI</sequence>
<evidence type="ECO:0000313" key="2">
    <source>
        <dbReference type="Proteomes" id="UP001501598"/>
    </source>
</evidence>
<dbReference type="Proteomes" id="UP001501598">
    <property type="component" value="Unassembled WGS sequence"/>
</dbReference>
<name>A0ABP8RT27_9PSEU</name>
<dbReference type="RefSeq" id="WP_345417072.1">
    <property type="nucleotide sequence ID" value="NZ_BAABGT010000032.1"/>
</dbReference>
<reference evidence="2" key="1">
    <citation type="journal article" date="2019" name="Int. J. Syst. Evol. Microbiol.">
        <title>The Global Catalogue of Microorganisms (GCM) 10K type strain sequencing project: providing services to taxonomists for standard genome sequencing and annotation.</title>
        <authorList>
            <consortium name="The Broad Institute Genomics Platform"/>
            <consortium name="The Broad Institute Genome Sequencing Center for Infectious Disease"/>
            <person name="Wu L."/>
            <person name="Ma J."/>
        </authorList>
    </citation>
    <scope>NUCLEOTIDE SEQUENCE [LARGE SCALE GENOMIC DNA]</scope>
    <source>
        <strain evidence="2">JCM 17906</strain>
    </source>
</reference>
<dbReference type="EMBL" id="BAABGT010000032">
    <property type="protein sequence ID" value="GAA4546134.1"/>
    <property type="molecule type" value="Genomic_DNA"/>
</dbReference>
<evidence type="ECO:0008006" key="3">
    <source>
        <dbReference type="Google" id="ProtNLM"/>
    </source>
</evidence>
<keyword evidence="2" id="KW-1185">Reference proteome</keyword>
<proteinExistence type="predicted"/>
<evidence type="ECO:0000313" key="1">
    <source>
        <dbReference type="EMBL" id="GAA4546134.1"/>
    </source>
</evidence>
<organism evidence="1 2">
    <name type="scientific">Pseudonocardia xishanensis</name>
    <dbReference type="NCBI Taxonomy" id="630995"/>
    <lineage>
        <taxon>Bacteria</taxon>
        <taxon>Bacillati</taxon>
        <taxon>Actinomycetota</taxon>
        <taxon>Actinomycetes</taxon>
        <taxon>Pseudonocardiales</taxon>
        <taxon>Pseudonocardiaceae</taxon>
        <taxon>Pseudonocardia</taxon>
    </lineage>
</organism>